<evidence type="ECO:0000313" key="4">
    <source>
        <dbReference type="Proteomes" id="UP000694044"/>
    </source>
</evidence>
<feature type="compositionally biased region" description="Acidic residues" evidence="2">
    <location>
        <begin position="45"/>
        <end position="55"/>
    </location>
</feature>
<keyword evidence="1" id="KW-0175">Coiled coil</keyword>
<protein>
    <submittedName>
        <fullName evidence="3">Uncharacterized protein</fullName>
    </submittedName>
</protein>
<name>A0A8T1VIV2_9STRA</name>
<comment type="caution">
    <text evidence="3">The sequence shown here is derived from an EMBL/GenBank/DDBJ whole genome shotgun (WGS) entry which is preliminary data.</text>
</comment>
<dbReference type="EMBL" id="JAGDFM010000354">
    <property type="protein sequence ID" value="KAG7379344.1"/>
    <property type="molecule type" value="Genomic_DNA"/>
</dbReference>
<gene>
    <name evidence="3" type="ORF">PHYPSEUDO_008700</name>
</gene>
<organism evidence="3 4">
    <name type="scientific">Phytophthora pseudosyringae</name>
    <dbReference type="NCBI Taxonomy" id="221518"/>
    <lineage>
        <taxon>Eukaryota</taxon>
        <taxon>Sar</taxon>
        <taxon>Stramenopiles</taxon>
        <taxon>Oomycota</taxon>
        <taxon>Peronosporomycetes</taxon>
        <taxon>Peronosporales</taxon>
        <taxon>Peronosporaceae</taxon>
        <taxon>Phytophthora</taxon>
    </lineage>
</organism>
<dbReference type="AlphaFoldDB" id="A0A8T1VIV2"/>
<evidence type="ECO:0000256" key="2">
    <source>
        <dbReference type="SAM" id="MobiDB-lite"/>
    </source>
</evidence>
<evidence type="ECO:0000313" key="3">
    <source>
        <dbReference type="EMBL" id="KAG7379344.1"/>
    </source>
</evidence>
<dbReference type="Proteomes" id="UP000694044">
    <property type="component" value="Unassembled WGS sequence"/>
</dbReference>
<sequence>MADSSESDGSIGDLLGDDATASLQLGQVDPPLLSANAAGVHQPDLSDDEEGESCEEVSATEPRSRINASADKSLLAEVLSTPPFAFDRKAVTGVWKGISNRLNQSISANFSFRACRDRTSLLLRQYAVRKKRNEGASGTSHVHTYNHHFLEQLEQLKNAGATQNQARKNHAATKTLELETAGQRLMQAAEEMYSIREANCWSGNNGGKPKRRHLSALLEKEQEEAAECRRLEEMKVGLHREELQLRRDELEQQRHQHELLHEQIKQQAAQTESLLKLLTAAICEENK</sequence>
<feature type="coiled-coil region" evidence="1">
    <location>
        <begin position="211"/>
        <end position="281"/>
    </location>
</feature>
<dbReference type="PANTHER" id="PTHR37558">
    <property type="entry name" value="HTH CENPB-TYPE DOMAIN-CONTAINING PROTEIN"/>
    <property type="match status" value="1"/>
</dbReference>
<keyword evidence="4" id="KW-1185">Reference proteome</keyword>
<proteinExistence type="predicted"/>
<reference evidence="3" key="1">
    <citation type="submission" date="2021-02" db="EMBL/GenBank/DDBJ databases">
        <authorList>
            <person name="Palmer J.M."/>
        </authorList>
    </citation>
    <scope>NUCLEOTIDE SEQUENCE</scope>
    <source>
        <strain evidence="3">SCRP734</strain>
    </source>
</reference>
<evidence type="ECO:0000256" key="1">
    <source>
        <dbReference type="SAM" id="Coils"/>
    </source>
</evidence>
<dbReference type="OrthoDB" id="105108at2759"/>
<feature type="region of interest" description="Disordered" evidence="2">
    <location>
        <begin position="25"/>
        <end position="65"/>
    </location>
</feature>
<dbReference type="PANTHER" id="PTHR37558:SF1">
    <property type="entry name" value="HTH CENPB-TYPE DOMAIN-CONTAINING PROTEIN"/>
    <property type="match status" value="1"/>
</dbReference>
<accession>A0A8T1VIV2</accession>